<dbReference type="Proteomes" id="UP000265520">
    <property type="component" value="Unassembled WGS sequence"/>
</dbReference>
<keyword evidence="1" id="KW-0548">Nucleotidyltransferase</keyword>
<dbReference type="AlphaFoldDB" id="A0A392MT26"/>
<dbReference type="GO" id="GO:0003964">
    <property type="term" value="F:RNA-directed DNA polymerase activity"/>
    <property type="evidence" value="ECO:0007669"/>
    <property type="project" value="UniProtKB-KW"/>
</dbReference>
<organism evidence="1 2">
    <name type="scientific">Trifolium medium</name>
    <dbReference type="NCBI Taxonomy" id="97028"/>
    <lineage>
        <taxon>Eukaryota</taxon>
        <taxon>Viridiplantae</taxon>
        <taxon>Streptophyta</taxon>
        <taxon>Embryophyta</taxon>
        <taxon>Tracheophyta</taxon>
        <taxon>Spermatophyta</taxon>
        <taxon>Magnoliopsida</taxon>
        <taxon>eudicotyledons</taxon>
        <taxon>Gunneridae</taxon>
        <taxon>Pentapetalae</taxon>
        <taxon>rosids</taxon>
        <taxon>fabids</taxon>
        <taxon>Fabales</taxon>
        <taxon>Fabaceae</taxon>
        <taxon>Papilionoideae</taxon>
        <taxon>50 kb inversion clade</taxon>
        <taxon>NPAAA clade</taxon>
        <taxon>Hologalegina</taxon>
        <taxon>IRL clade</taxon>
        <taxon>Trifolieae</taxon>
        <taxon>Trifolium</taxon>
    </lineage>
</organism>
<comment type="caution">
    <text evidence="1">The sequence shown here is derived from an EMBL/GenBank/DDBJ whole genome shotgun (WGS) entry which is preliminary data.</text>
</comment>
<proteinExistence type="predicted"/>
<evidence type="ECO:0000313" key="2">
    <source>
        <dbReference type="Proteomes" id="UP000265520"/>
    </source>
</evidence>
<feature type="non-terminal residue" evidence="1">
    <location>
        <position position="339"/>
    </location>
</feature>
<sequence>MCDIAKEYFDSLFKKAACVGEEVTSLMKVCVTNDDNQQLTREFNKEEFKEALFSIHSDKAPGPDGLNPAFYKKFWDVCGEEVFQTSLQWLQRGRLPDELNETNIVLIPKMCLESIRYSIMVNGDSVGPIVPGRGLRQGDPLSPYLFILCAEGLTTLIKKADEKEAQCMKQILNDYEQASGQAINYSKSEVYFCRNTPNNIKASISTMLGVTEVIGTSRYLGMPSMIGRNKKAIFGYLKDRMWKKIHSWSGKHLSKVGREVLVKSVAQSIPAYCMSTILLPDSLGDELEKMINSFWWGSNKTQGRGINWLRWEKLTIRKEHGGLGFRHMYGFNLAMLGKQ</sequence>
<dbReference type="EMBL" id="LXQA010017718">
    <property type="protein sequence ID" value="MCH90159.1"/>
    <property type="molecule type" value="Genomic_DNA"/>
</dbReference>
<dbReference type="PANTHER" id="PTHR33116:SF86">
    <property type="entry name" value="REVERSE TRANSCRIPTASE DOMAIN-CONTAINING PROTEIN"/>
    <property type="match status" value="1"/>
</dbReference>
<protein>
    <submittedName>
        <fullName evidence="1">RNA-directed DNA polymerase (Reverse transcriptase)</fullName>
    </submittedName>
</protein>
<keyword evidence="1" id="KW-0808">Transferase</keyword>
<keyword evidence="1" id="KW-0695">RNA-directed DNA polymerase</keyword>
<keyword evidence="2" id="KW-1185">Reference proteome</keyword>
<dbReference type="PANTHER" id="PTHR33116">
    <property type="entry name" value="REVERSE TRANSCRIPTASE ZINC-BINDING DOMAIN-CONTAINING PROTEIN-RELATED-RELATED"/>
    <property type="match status" value="1"/>
</dbReference>
<gene>
    <name evidence="1" type="ORF">A2U01_0011068</name>
</gene>
<name>A0A392MT26_9FABA</name>
<evidence type="ECO:0000313" key="1">
    <source>
        <dbReference type="EMBL" id="MCH90159.1"/>
    </source>
</evidence>
<reference evidence="1 2" key="1">
    <citation type="journal article" date="2018" name="Front. Plant Sci.">
        <title>Red Clover (Trifolium pratense) and Zigzag Clover (T. medium) - A Picture of Genomic Similarities and Differences.</title>
        <authorList>
            <person name="Dluhosova J."/>
            <person name="Istvanek J."/>
            <person name="Nedelnik J."/>
            <person name="Repkova J."/>
        </authorList>
    </citation>
    <scope>NUCLEOTIDE SEQUENCE [LARGE SCALE GENOMIC DNA]</scope>
    <source>
        <strain evidence="2">cv. 10/8</strain>
        <tissue evidence="1">Leaf</tissue>
    </source>
</reference>
<accession>A0A392MT26</accession>